<evidence type="ECO:0000313" key="5">
    <source>
        <dbReference type="Proteomes" id="UP000316253"/>
    </source>
</evidence>
<dbReference type="Proteomes" id="UP000316253">
    <property type="component" value="Unassembled WGS sequence"/>
</dbReference>
<dbReference type="EMBL" id="VMFD01000030">
    <property type="protein sequence ID" value="TSC65735.1"/>
    <property type="molecule type" value="Genomic_DNA"/>
</dbReference>
<evidence type="ECO:0000256" key="3">
    <source>
        <dbReference type="ARBA" id="ARBA00023235"/>
    </source>
</evidence>
<dbReference type="SUPFAM" id="SSF53697">
    <property type="entry name" value="SIS domain"/>
    <property type="match status" value="1"/>
</dbReference>
<sequence length="417" mass="45405">MQQFLPTVEYLNLPTWAKASSDKESAKAKIISELRQNPPSFLSGQADVAELTRELAEYSSVKNLILIGNGGSVWSFMAFAKALLPLATLKQVYALTDMEPGYLQEVMGECPVESSLVVVVSKSGSTIGVIENLIALSQYQKLFVTDPSSPIGQLAEYYQAALIEHPVVGGRYTAFTNSAAVPSLVMGLEFEKILAGGRLAYQEYGVDSLTEPEPEGNAAFELAWIIYQAELNGLTEIFAPIYSNYYETFALVLTQLIHESFGKAGQGPTILAVKAPESQHHTNQRYFGGRANMFGLFIVAEGQTESSLKRDIKLEVPSEIADIECRGVKLGQFDGLNLSQSFAAESAGTIGDAMSKNKPAAVVRLPAVNPEAVGAWMGFLHYFTVYSSLLRGVDPYDQPQVEDSKAISVKLRLETMQ</sequence>
<evidence type="ECO:0000256" key="1">
    <source>
        <dbReference type="ARBA" id="ARBA00022432"/>
    </source>
</evidence>
<dbReference type="GO" id="GO:0051156">
    <property type="term" value="P:glucose 6-phosphate metabolic process"/>
    <property type="evidence" value="ECO:0007669"/>
    <property type="project" value="TreeGrafter"/>
</dbReference>
<dbReference type="GO" id="GO:0004347">
    <property type="term" value="F:glucose-6-phosphate isomerase activity"/>
    <property type="evidence" value="ECO:0007669"/>
    <property type="project" value="InterPro"/>
</dbReference>
<reference evidence="4 5" key="1">
    <citation type="submission" date="2017-08" db="EMBL/GenBank/DDBJ databases">
        <title>Mechanisms for carbon and nitrogen cycling indicate functional differentiation within the Candidate Phyla Radiation.</title>
        <authorList>
            <person name="Danczak R.E."/>
            <person name="Johnston M.D."/>
            <person name="Kenah C."/>
            <person name="Slattery M."/>
            <person name="Wrighton K.C."/>
            <person name="Wilkins M.J."/>
        </authorList>
    </citation>
    <scope>NUCLEOTIDE SEQUENCE [LARGE SCALE GENOMIC DNA]</scope>
    <source>
        <strain evidence="4">Gr01-1014_85</strain>
    </source>
</reference>
<dbReference type="GO" id="GO:0005829">
    <property type="term" value="C:cytosol"/>
    <property type="evidence" value="ECO:0007669"/>
    <property type="project" value="TreeGrafter"/>
</dbReference>
<comment type="caution">
    <text evidence="4">The sequence shown here is derived from an EMBL/GenBank/DDBJ whole genome shotgun (WGS) entry which is preliminary data.</text>
</comment>
<gene>
    <name evidence="4" type="ORF">CEO22_377</name>
</gene>
<dbReference type="InterPro" id="IPR046348">
    <property type="entry name" value="SIS_dom_sf"/>
</dbReference>
<dbReference type="PANTHER" id="PTHR11469">
    <property type="entry name" value="GLUCOSE-6-PHOSPHATE ISOMERASE"/>
    <property type="match status" value="1"/>
</dbReference>
<dbReference type="GO" id="GO:0006094">
    <property type="term" value="P:gluconeogenesis"/>
    <property type="evidence" value="ECO:0007669"/>
    <property type="project" value="UniProtKB-KW"/>
</dbReference>
<organism evidence="4 5">
    <name type="scientific">Candidatus Berkelbacteria bacterium Gr01-1014_85</name>
    <dbReference type="NCBI Taxonomy" id="2017150"/>
    <lineage>
        <taxon>Bacteria</taxon>
        <taxon>Candidatus Berkelbacteria</taxon>
    </lineage>
</organism>
<proteinExistence type="predicted"/>
<dbReference type="GO" id="GO:0097367">
    <property type="term" value="F:carbohydrate derivative binding"/>
    <property type="evidence" value="ECO:0007669"/>
    <property type="project" value="InterPro"/>
</dbReference>
<accession>A0A554JBI4</accession>
<dbReference type="PANTHER" id="PTHR11469:SF1">
    <property type="entry name" value="GLUCOSE-6-PHOSPHATE ISOMERASE"/>
    <property type="match status" value="1"/>
</dbReference>
<dbReference type="GO" id="GO:0006096">
    <property type="term" value="P:glycolytic process"/>
    <property type="evidence" value="ECO:0007669"/>
    <property type="project" value="UniProtKB-KW"/>
</dbReference>
<name>A0A554JBI4_9BACT</name>
<protein>
    <submittedName>
        <fullName evidence="4">Glucose-6-phosphate isomerase</fullName>
    </submittedName>
</protein>
<dbReference type="Gene3D" id="3.40.50.10490">
    <property type="entry name" value="Glucose-6-phosphate isomerase like protein, domain 1"/>
    <property type="match status" value="2"/>
</dbReference>
<dbReference type="PROSITE" id="PS51463">
    <property type="entry name" value="P_GLUCOSE_ISOMERASE_3"/>
    <property type="match status" value="1"/>
</dbReference>
<dbReference type="GO" id="GO:0048029">
    <property type="term" value="F:monosaccharide binding"/>
    <property type="evidence" value="ECO:0007669"/>
    <property type="project" value="TreeGrafter"/>
</dbReference>
<keyword evidence="1" id="KW-0312">Gluconeogenesis</keyword>
<dbReference type="PRINTS" id="PR00662">
    <property type="entry name" value="G6PISOMERASE"/>
</dbReference>
<evidence type="ECO:0000313" key="4">
    <source>
        <dbReference type="EMBL" id="TSC65735.1"/>
    </source>
</evidence>
<keyword evidence="3 4" id="KW-0413">Isomerase</keyword>
<dbReference type="InterPro" id="IPR001672">
    <property type="entry name" value="G6P_Isomerase"/>
</dbReference>
<dbReference type="AlphaFoldDB" id="A0A554JBI4"/>
<evidence type="ECO:0000256" key="2">
    <source>
        <dbReference type="ARBA" id="ARBA00023152"/>
    </source>
</evidence>
<keyword evidence="2" id="KW-0324">Glycolysis</keyword>